<organism evidence="2 3">
    <name type="scientific">Cylicostephanus goldi</name>
    <name type="common">Nematode worm</name>
    <dbReference type="NCBI Taxonomy" id="71465"/>
    <lineage>
        <taxon>Eukaryota</taxon>
        <taxon>Metazoa</taxon>
        <taxon>Ecdysozoa</taxon>
        <taxon>Nematoda</taxon>
        <taxon>Chromadorea</taxon>
        <taxon>Rhabditida</taxon>
        <taxon>Rhabditina</taxon>
        <taxon>Rhabditomorpha</taxon>
        <taxon>Strongyloidea</taxon>
        <taxon>Strongylidae</taxon>
        <taxon>Cylicostephanus</taxon>
    </lineage>
</organism>
<evidence type="ECO:0000313" key="3">
    <source>
        <dbReference type="Proteomes" id="UP000271889"/>
    </source>
</evidence>
<evidence type="ECO:0000256" key="1">
    <source>
        <dbReference type="SAM" id="MobiDB-lite"/>
    </source>
</evidence>
<keyword evidence="3" id="KW-1185">Reference proteome</keyword>
<dbReference type="OrthoDB" id="5787359at2759"/>
<evidence type="ECO:0000313" key="2">
    <source>
        <dbReference type="EMBL" id="VDK62176.1"/>
    </source>
</evidence>
<accession>A0A3P6RJI3</accession>
<dbReference type="AlphaFoldDB" id="A0A3P6RJI3"/>
<gene>
    <name evidence="2" type="ORF">CGOC_LOCUS5444</name>
</gene>
<reference evidence="2 3" key="1">
    <citation type="submission" date="2018-11" db="EMBL/GenBank/DDBJ databases">
        <authorList>
            <consortium name="Pathogen Informatics"/>
        </authorList>
    </citation>
    <scope>NUCLEOTIDE SEQUENCE [LARGE SCALE GENOMIC DNA]</scope>
</reference>
<dbReference type="EMBL" id="UYRV01016568">
    <property type="protein sequence ID" value="VDK62176.1"/>
    <property type="molecule type" value="Genomic_DNA"/>
</dbReference>
<protein>
    <submittedName>
        <fullName evidence="2">Uncharacterized protein</fullName>
    </submittedName>
</protein>
<feature type="region of interest" description="Disordered" evidence="1">
    <location>
        <begin position="100"/>
        <end position="121"/>
    </location>
</feature>
<dbReference type="Proteomes" id="UP000271889">
    <property type="component" value="Unassembled WGS sequence"/>
</dbReference>
<sequence>MEYFIKRLKEIQESEDYVENAKILYNVYTQPLLPRKKKRQAKAGNKKRVKDNELPSKVGSYSELWDSFQEVGNETSLESTQLEDSSRIITLGDFICSESAPVSEHRTNPHSKSSEGSSFEMVRPDTTPLLDISKVTNATHIFEIVDVIIEDFDTFNLHEEVKQLVPFYCTMQCFDDERVSVRSRSTDRPLFALFFETRKKQGKLR</sequence>
<proteinExistence type="predicted"/>
<name>A0A3P6RJI3_CYLGO</name>